<dbReference type="RefSeq" id="WP_089756125.1">
    <property type="nucleotide sequence ID" value="NZ_FNKL01000003.1"/>
</dbReference>
<reference evidence="5" key="1">
    <citation type="submission" date="2016-10" db="EMBL/GenBank/DDBJ databases">
        <authorList>
            <person name="Varghese N."/>
            <person name="Submissions S."/>
        </authorList>
    </citation>
    <scope>NUCLEOTIDE SEQUENCE [LARGE SCALE GENOMIC DNA]</scope>
    <source>
        <strain evidence="5">DSM 17072</strain>
    </source>
</reference>
<evidence type="ECO:0000313" key="4">
    <source>
        <dbReference type="EMBL" id="SDQ78216.1"/>
    </source>
</evidence>
<proteinExistence type="predicted"/>
<protein>
    <submittedName>
        <fullName evidence="4">Por secretion system C-terminal sorting domain-containing protein</fullName>
    </submittedName>
</protein>
<feature type="chain" id="PRO_5011770733" evidence="2">
    <location>
        <begin position="20"/>
        <end position="255"/>
    </location>
</feature>
<dbReference type="Proteomes" id="UP000199627">
    <property type="component" value="Unassembled WGS sequence"/>
</dbReference>
<dbReference type="AlphaFoldDB" id="A0A1H1DQS2"/>
<evidence type="ECO:0000313" key="5">
    <source>
        <dbReference type="Proteomes" id="UP000199627"/>
    </source>
</evidence>
<accession>A0A1H1DQS2</accession>
<dbReference type="EMBL" id="FNKL01000003">
    <property type="protein sequence ID" value="SDQ78216.1"/>
    <property type="molecule type" value="Genomic_DNA"/>
</dbReference>
<feature type="domain" description="Secretion system C-terminal sorting" evidence="3">
    <location>
        <begin position="201"/>
        <end position="252"/>
    </location>
</feature>
<evidence type="ECO:0000256" key="1">
    <source>
        <dbReference type="ARBA" id="ARBA00022729"/>
    </source>
</evidence>
<sequence>MKKLYSLLAIVVLSTTAFAQTVLLNETFSAYALGGNTTSTGATAPDGTDVYTAGTNVANFPTGTKVYQAGGMAKLGTGSLTGSMTSIPLNLSTGGGSFTVAFDVKGWTTVEGDVTVAVTNLATQTVTYTAVMSGTTEHKTITFTGGAANSTITFTTTAKRAYIDNVVVTTTATLGTSDVVRLQNSFVKNTFVKNEGITFGAQAKDVKIYNMFGQVVKTASVKENETLNVSDLAKGNYIVTGSVNNQQVSQKILKD</sequence>
<feature type="signal peptide" evidence="2">
    <location>
        <begin position="1"/>
        <end position="19"/>
    </location>
</feature>
<dbReference type="Pfam" id="PF18962">
    <property type="entry name" value="Por_Secre_tail"/>
    <property type="match status" value="1"/>
</dbReference>
<dbReference type="InterPro" id="IPR026444">
    <property type="entry name" value="Secre_tail"/>
</dbReference>
<organism evidence="4 5">
    <name type="scientific">Chryseobacterium soldanellicola</name>
    <dbReference type="NCBI Taxonomy" id="311333"/>
    <lineage>
        <taxon>Bacteria</taxon>
        <taxon>Pseudomonadati</taxon>
        <taxon>Bacteroidota</taxon>
        <taxon>Flavobacteriia</taxon>
        <taxon>Flavobacteriales</taxon>
        <taxon>Weeksellaceae</taxon>
        <taxon>Chryseobacterium group</taxon>
        <taxon>Chryseobacterium</taxon>
    </lineage>
</organism>
<name>A0A1H1DQS2_9FLAO</name>
<evidence type="ECO:0000259" key="3">
    <source>
        <dbReference type="Pfam" id="PF18962"/>
    </source>
</evidence>
<evidence type="ECO:0000256" key="2">
    <source>
        <dbReference type="SAM" id="SignalP"/>
    </source>
</evidence>
<keyword evidence="1 2" id="KW-0732">Signal</keyword>
<gene>
    <name evidence="4" type="ORF">SAMN05421664_2573</name>
</gene>
<dbReference type="NCBIfam" id="TIGR04183">
    <property type="entry name" value="Por_Secre_tail"/>
    <property type="match status" value="1"/>
</dbReference>
<keyword evidence="5" id="KW-1185">Reference proteome</keyword>
<dbReference type="OrthoDB" id="1465721at2"/>
<dbReference type="STRING" id="311333.SAMN05421664_2573"/>